<dbReference type="Gene3D" id="3.30.70.270">
    <property type="match status" value="1"/>
</dbReference>
<dbReference type="PROSITE" id="PS50887">
    <property type="entry name" value="GGDEF"/>
    <property type="match status" value="1"/>
</dbReference>
<evidence type="ECO:0000313" key="5">
    <source>
        <dbReference type="EMBL" id="TCL65889.1"/>
    </source>
</evidence>
<dbReference type="Pfam" id="PF00989">
    <property type="entry name" value="PAS"/>
    <property type="match status" value="1"/>
</dbReference>
<dbReference type="PANTHER" id="PTHR44757">
    <property type="entry name" value="DIGUANYLATE CYCLASE DGCP"/>
    <property type="match status" value="1"/>
</dbReference>
<dbReference type="PROSITE" id="PS50112">
    <property type="entry name" value="PAS"/>
    <property type="match status" value="1"/>
</dbReference>
<dbReference type="Pfam" id="PF00563">
    <property type="entry name" value="EAL"/>
    <property type="match status" value="1"/>
</dbReference>
<proteinExistence type="predicted"/>
<dbReference type="RefSeq" id="WP_165908009.1">
    <property type="nucleotide sequence ID" value="NZ_SLUN01000016.1"/>
</dbReference>
<keyword evidence="6" id="KW-1185">Reference proteome</keyword>
<dbReference type="Gene3D" id="3.30.450.20">
    <property type="entry name" value="PAS domain"/>
    <property type="match status" value="1"/>
</dbReference>
<dbReference type="FunFam" id="3.30.70.270:FF:000001">
    <property type="entry name" value="Diguanylate cyclase domain protein"/>
    <property type="match status" value="1"/>
</dbReference>
<dbReference type="Proteomes" id="UP000295008">
    <property type="component" value="Unassembled WGS sequence"/>
</dbReference>
<dbReference type="Gene3D" id="3.30.450.40">
    <property type="match status" value="1"/>
</dbReference>
<dbReference type="CDD" id="cd01948">
    <property type="entry name" value="EAL"/>
    <property type="match status" value="1"/>
</dbReference>
<evidence type="ECO:0000259" key="3">
    <source>
        <dbReference type="PROSITE" id="PS50883"/>
    </source>
</evidence>
<dbReference type="InterPro" id="IPR029016">
    <property type="entry name" value="GAF-like_dom_sf"/>
</dbReference>
<protein>
    <submittedName>
        <fullName evidence="5">PAS domain S-box-containing protein/diguanylate cyclase (GGDEF)-like protein</fullName>
    </submittedName>
</protein>
<dbReference type="Gene3D" id="3.20.20.450">
    <property type="entry name" value="EAL domain"/>
    <property type="match status" value="1"/>
</dbReference>
<dbReference type="InterPro" id="IPR052155">
    <property type="entry name" value="Biofilm_reg_signaling"/>
</dbReference>
<dbReference type="FunFam" id="3.20.20.450:FF:000001">
    <property type="entry name" value="Cyclic di-GMP phosphodiesterase yahA"/>
    <property type="match status" value="1"/>
</dbReference>
<dbReference type="InterPro" id="IPR043128">
    <property type="entry name" value="Rev_trsase/Diguanyl_cyclase"/>
</dbReference>
<dbReference type="InterPro" id="IPR035965">
    <property type="entry name" value="PAS-like_dom_sf"/>
</dbReference>
<organism evidence="5 6">
    <name type="scientific">Hydrogenispora ethanolica</name>
    <dbReference type="NCBI Taxonomy" id="1082276"/>
    <lineage>
        <taxon>Bacteria</taxon>
        <taxon>Bacillati</taxon>
        <taxon>Bacillota</taxon>
        <taxon>Hydrogenispora</taxon>
    </lineage>
</organism>
<dbReference type="AlphaFoldDB" id="A0A4R1RIS0"/>
<dbReference type="SMART" id="SM00267">
    <property type="entry name" value="GGDEF"/>
    <property type="match status" value="1"/>
</dbReference>
<dbReference type="PANTHER" id="PTHR44757:SF2">
    <property type="entry name" value="BIOFILM ARCHITECTURE MAINTENANCE PROTEIN MBAA"/>
    <property type="match status" value="1"/>
</dbReference>
<dbReference type="PROSITE" id="PS50113">
    <property type="entry name" value="PAC"/>
    <property type="match status" value="1"/>
</dbReference>
<dbReference type="InterPro" id="IPR013767">
    <property type="entry name" value="PAS_fold"/>
</dbReference>
<evidence type="ECO:0000259" key="2">
    <source>
        <dbReference type="PROSITE" id="PS50113"/>
    </source>
</evidence>
<dbReference type="SUPFAM" id="SSF141868">
    <property type="entry name" value="EAL domain-like"/>
    <property type="match status" value="1"/>
</dbReference>
<feature type="domain" description="PAC" evidence="2">
    <location>
        <begin position="259"/>
        <end position="312"/>
    </location>
</feature>
<dbReference type="InterPro" id="IPR029787">
    <property type="entry name" value="Nucleotide_cyclase"/>
</dbReference>
<name>A0A4R1RIS0_HYDET</name>
<dbReference type="NCBIfam" id="TIGR00229">
    <property type="entry name" value="sensory_box"/>
    <property type="match status" value="1"/>
</dbReference>
<dbReference type="InterPro" id="IPR000014">
    <property type="entry name" value="PAS"/>
</dbReference>
<dbReference type="InterPro" id="IPR001633">
    <property type="entry name" value="EAL_dom"/>
</dbReference>
<feature type="domain" description="EAL" evidence="3">
    <location>
        <begin position="486"/>
        <end position="740"/>
    </location>
</feature>
<dbReference type="InterPro" id="IPR000160">
    <property type="entry name" value="GGDEF_dom"/>
</dbReference>
<evidence type="ECO:0000313" key="6">
    <source>
        <dbReference type="Proteomes" id="UP000295008"/>
    </source>
</evidence>
<sequence>MLSAEYIAESKEQCLKLGLDPQAALRLETGDPAAFKRKFAEYRQVLSVIDAFAAKFLRLGPGMPVLVLTTDERGMILKLDGDVTMKEHIRQLGIAAGSRIGEEWNGTNSVSLALRHRQPCTVIGAEHYNRTLQNVACYSAPFRCHAAGAVCGTLSLLTFTEHANGLFASLLHTVVDAIERELTLQDHNRQLNILNKILADSAKTGIVIADCSGNVTEFNHYAEVLTGLKKSELLGKPLEVLDPFGKYIAEILENHVAREDVEVVIELPQHQKKLALLFDGMPIDDADHGLIGAYGQFRDISERYRTEERIQYLANHDDLTGLPNRRYFHDFLEREIQNAQAGHSQIALLLLDLDRFKRINDTLGHFIGDRLLMKVAARLEQCIGDQDKVFRMGGDEFIVVLTKLAHPKAACAVAAALGESLKAPFQVEQYEFDLTASIGIAYYPFNGRTVKDLLIHADTAMFQVKEQGRNSFLTFNPGMNRRYEEQLALEKYLRKAIVKNELLLHYQPQIELESGAIVGLEALIRWNHPVLGQLAPNEFIPLAEETGLIVSIGEWVLREACQQFRRWLDLGLLQEARVAVNLSSRQFVKCGLVNMVRKALQETGLDSRFLELEITESVTMDMARASNILGGLANLGVKIAIDDFGTGYSSLSYLKRFTLHCLKIDRSFIQDLRTDPGAMGIVNAILAMARSLGLKVIAEGVETEEQVQLLHEMNCPIVQGHYFYQPATAPAIEELLAERLNSVSKTRRKRRN</sequence>
<dbReference type="GO" id="GO:0006355">
    <property type="term" value="P:regulation of DNA-templated transcription"/>
    <property type="evidence" value="ECO:0007669"/>
    <property type="project" value="InterPro"/>
</dbReference>
<dbReference type="EMBL" id="SLUN01000016">
    <property type="protein sequence ID" value="TCL65889.1"/>
    <property type="molecule type" value="Genomic_DNA"/>
</dbReference>
<feature type="domain" description="GGDEF" evidence="4">
    <location>
        <begin position="344"/>
        <end position="477"/>
    </location>
</feature>
<gene>
    <name evidence="5" type="ORF">EDC14_101619</name>
</gene>
<comment type="caution">
    <text evidence="5">The sequence shown here is derived from an EMBL/GenBank/DDBJ whole genome shotgun (WGS) entry which is preliminary data.</text>
</comment>
<accession>A0A4R1RIS0</accession>
<feature type="domain" description="PAS" evidence="1">
    <location>
        <begin position="190"/>
        <end position="243"/>
    </location>
</feature>
<dbReference type="Pfam" id="PF00990">
    <property type="entry name" value="GGDEF"/>
    <property type="match status" value="1"/>
</dbReference>
<dbReference type="InterPro" id="IPR000700">
    <property type="entry name" value="PAS-assoc_C"/>
</dbReference>
<dbReference type="PROSITE" id="PS50883">
    <property type="entry name" value="EAL"/>
    <property type="match status" value="1"/>
</dbReference>
<dbReference type="NCBIfam" id="TIGR00254">
    <property type="entry name" value="GGDEF"/>
    <property type="match status" value="1"/>
</dbReference>
<dbReference type="SUPFAM" id="SSF55785">
    <property type="entry name" value="PYP-like sensor domain (PAS domain)"/>
    <property type="match status" value="1"/>
</dbReference>
<reference evidence="5 6" key="1">
    <citation type="submission" date="2019-03" db="EMBL/GenBank/DDBJ databases">
        <title>Genomic Encyclopedia of Type Strains, Phase IV (KMG-IV): sequencing the most valuable type-strain genomes for metagenomic binning, comparative biology and taxonomic classification.</title>
        <authorList>
            <person name="Goeker M."/>
        </authorList>
    </citation>
    <scope>NUCLEOTIDE SEQUENCE [LARGE SCALE GENOMIC DNA]</scope>
    <source>
        <strain evidence="5 6">LX-B</strain>
    </source>
</reference>
<evidence type="ECO:0000259" key="4">
    <source>
        <dbReference type="PROSITE" id="PS50887"/>
    </source>
</evidence>
<dbReference type="SUPFAM" id="SSF55073">
    <property type="entry name" value="Nucleotide cyclase"/>
    <property type="match status" value="1"/>
</dbReference>
<evidence type="ECO:0000259" key="1">
    <source>
        <dbReference type="PROSITE" id="PS50112"/>
    </source>
</evidence>
<dbReference type="SMART" id="SM00091">
    <property type="entry name" value="PAS"/>
    <property type="match status" value="1"/>
</dbReference>
<dbReference type="CDD" id="cd01949">
    <property type="entry name" value="GGDEF"/>
    <property type="match status" value="1"/>
</dbReference>
<dbReference type="CDD" id="cd00130">
    <property type="entry name" value="PAS"/>
    <property type="match status" value="1"/>
</dbReference>
<dbReference type="InterPro" id="IPR035919">
    <property type="entry name" value="EAL_sf"/>
</dbReference>
<dbReference type="SMART" id="SM00052">
    <property type="entry name" value="EAL"/>
    <property type="match status" value="1"/>
</dbReference>